<dbReference type="Gene3D" id="6.10.140.1060">
    <property type="match status" value="1"/>
</dbReference>
<evidence type="ECO:0000256" key="5">
    <source>
        <dbReference type="ARBA" id="ARBA00022701"/>
    </source>
</evidence>
<dbReference type="GO" id="GO:0007097">
    <property type="term" value="P:nuclear migration"/>
    <property type="evidence" value="ECO:0007669"/>
    <property type="project" value="UniProtKB-ARBA"/>
</dbReference>
<dbReference type="PANTHER" id="PTHR45703">
    <property type="entry name" value="DYNEIN HEAVY CHAIN"/>
    <property type="match status" value="1"/>
</dbReference>
<evidence type="ECO:0000313" key="19">
    <source>
        <dbReference type="Proteomes" id="UP000008837"/>
    </source>
</evidence>
<comment type="similarity">
    <text evidence="2">Belongs to the dynein heavy chain family.</text>
</comment>
<dbReference type="Pfam" id="PF12777">
    <property type="entry name" value="MT"/>
    <property type="match status" value="1"/>
</dbReference>
<dbReference type="InterPro" id="IPR041658">
    <property type="entry name" value="AAA_lid_11"/>
</dbReference>
<evidence type="ECO:0000259" key="14">
    <source>
        <dbReference type="Pfam" id="PF12777"/>
    </source>
</evidence>
<dbReference type="Pfam" id="PF12781">
    <property type="entry name" value="AAA_9"/>
    <property type="match status" value="1"/>
</dbReference>
<dbReference type="InterPro" id="IPR024743">
    <property type="entry name" value="Dynein_HC_stalk"/>
</dbReference>
<dbReference type="GO" id="GO:0008569">
    <property type="term" value="F:minus-end-directed microtubule motor activity"/>
    <property type="evidence" value="ECO:0007669"/>
    <property type="project" value="InterPro"/>
</dbReference>
<dbReference type="Gene3D" id="1.10.8.720">
    <property type="entry name" value="Region D6 of dynein motor"/>
    <property type="match status" value="1"/>
</dbReference>
<evidence type="ECO:0000259" key="16">
    <source>
        <dbReference type="Pfam" id="PF18198"/>
    </source>
</evidence>
<dbReference type="GO" id="GO:0005524">
    <property type="term" value="F:ATP binding"/>
    <property type="evidence" value="ECO:0007669"/>
    <property type="project" value="UniProtKB-KW"/>
</dbReference>
<evidence type="ECO:0000259" key="15">
    <source>
        <dbReference type="Pfam" id="PF12781"/>
    </source>
</evidence>
<dbReference type="GO" id="GO:0005874">
    <property type="term" value="C:microtubule"/>
    <property type="evidence" value="ECO:0007669"/>
    <property type="project" value="UniProtKB-KW"/>
</dbReference>
<protein>
    <recommendedName>
        <fullName evidence="3">Dynein heavy chain, cytoplasmic</fullName>
    </recommendedName>
</protein>
<evidence type="ECO:0000259" key="13">
    <source>
        <dbReference type="Pfam" id="PF03028"/>
    </source>
</evidence>
<dbReference type="InterPro" id="IPR041228">
    <property type="entry name" value="Dynein_C"/>
</dbReference>
<dbReference type="GO" id="GO:0045505">
    <property type="term" value="F:dynein intermediate chain binding"/>
    <property type="evidence" value="ECO:0007669"/>
    <property type="project" value="InterPro"/>
</dbReference>
<dbReference type="GO" id="GO:0051959">
    <property type="term" value="F:dynein light intermediate chain binding"/>
    <property type="evidence" value="ECO:0007669"/>
    <property type="project" value="InterPro"/>
</dbReference>
<feature type="domain" description="Dynein heavy chain AAA lid" evidence="16">
    <location>
        <begin position="1053"/>
        <end position="1198"/>
    </location>
</feature>
<evidence type="ECO:0000259" key="17">
    <source>
        <dbReference type="Pfam" id="PF18199"/>
    </source>
</evidence>
<keyword evidence="19" id="KW-1185">Reference proteome</keyword>
<dbReference type="RefSeq" id="XP_001731764.1">
    <property type="nucleotide sequence ID" value="XM_001731712.1"/>
</dbReference>
<dbReference type="PANTHER" id="PTHR45703:SF36">
    <property type="entry name" value="DYNEIN HEAVY CHAIN, CYTOPLASMIC"/>
    <property type="match status" value="1"/>
</dbReference>
<evidence type="ECO:0000256" key="8">
    <source>
        <dbReference type="ARBA" id="ARBA00023017"/>
    </source>
</evidence>
<dbReference type="GeneID" id="5856069"/>
<keyword evidence="4" id="KW-0963">Cytoplasm</keyword>
<keyword evidence="9 12" id="KW-0175">Coiled coil</keyword>
<evidence type="ECO:0000256" key="11">
    <source>
        <dbReference type="ARBA" id="ARBA00023212"/>
    </source>
</evidence>
<dbReference type="Pfam" id="PF18199">
    <property type="entry name" value="Dynein_C"/>
    <property type="match status" value="1"/>
</dbReference>
<comment type="subcellular location">
    <subcellularLocation>
        <location evidence="1">Cytoplasm</location>
        <location evidence="1">Cytoskeleton</location>
    </subcellularLocation>
</comment>
<dbReference type="GO" id="GO:0030286">
    <property type="term" value="C:dynein complex"/>
    <property type="evidence" value="ECO:0007669"/>
    <property type="project" value="UniProtKB-KW"/>
</dbReference>
<evidence type="ECO:0000256" key="12">
    <source>
        <dbReference type="SAM" id="Coils"/>
    </source>
</evidence>
<dbReference type="InterPro" id="IPR043160">
    <property type="entry name" value="Dynein_C_barrel"/>
</dbReference>
<dbReference type="VEuPathDB" id="FungiDB:MGL_1032"/>
<organism evidence="18 19">
    <name type="scientific">Malassezia globosa (strain ATCC MYA-4612 / CBS 7966)</name>
    <name type="common">Dandruff-associated fungus</name>
    <dbReference type="NCBI Taxonomy" id="425265"/>
    <lineage>
        <taxon>Eukaryota</taxon>
        <taxon>Fungi</taxon>
        <taxon>Dikarya</taxon>
        <taxon>Basidiomycota</taxon>
        <taxon>Ustilaginomycotina</taxon>
        <taxon>Malasseziomycetes</taxon>
        <taxon>Malasseziales</taxon>
        <taxon>Malasseziaceae</taxon>
        <taxon>Malassezia</taxon>
    </lineage>
</organism>
<accession>A8PW60</accession>
<evidence type="ECO:0000256" key="9">
    <source>
        <dbReference type="ARBA" id="ARBA00023054"/>
    </source>
</evidence>
<dbReference type="InterPro" id="IPR035706">
    <property type="entry name" value="AAA_9"/>
</dbReference>
<evidence type="ECO:0000256" key="10">
    <source>
        <dbReference type="ARBA" id="ARBA00023175"/>
    </source>
</evidence>
<dbReference type="Gene3D" id="1.20.1270.280">
    <property type="match status" value="1"/>
</dbReference>
<keyword evidence="11" id="KW-0206">Cytoskeleton</keyword>
<dbReference type="KEGG" id="mgl:MGL_1032"/>
<keyword evidence="7" id="KW-0067">ATP-binding</keyword>
<keyword evidence="10" id="KW-0505">Motor protein</keyword>
<feature type="domain" description="Dynein heavy chain ATP-binding dynein motor region" evidence="15">
    <location>
        <begin position="458"/>
        <end position="678"/>
    </location>
</feature>
<feature type="domain" description="Dynein heavy chain region D6 P-loop" evidence="13">
    <location>
        <begin position="902"/>
        <end position="1007"/>
    </location>
</feature>
<evidence type="ECO:0000256" key="7">
    <source>
        <dbReference type="ARBA" id="ARBA00022840"/>
    </source>
</evidence>
<evidence type="ECO:0000256" key="4">
    <source>
        <dbReference type="ARBA" id="ARBA00022490"/>
    </source>
</evidence>
<feature type="domain" description="Dynein heavy chain coiled coil stalk" evidence="14">
    <location>
        <begin position="101"/>
        <end position="429"/>
    </location>
</feature>
<dbReference type="FunFam" id="1.20.920.20:FF:000002">
    <property type="entry name" value="Cytoplasmic dynein 1 heavy chain"/>
    <property type="match status" value="1"/>
</dbReference>
<proteinExistence type="inferred from homology"/>
<feature type="coiled-coil region" evidence="12">
    <location>
        <begin position="327"/>
        <end position="375"/>
    </location>
</feature>
<name>A8PW60_MALGO</name>
<reference evidence="18 19" key="1">
    <citation type="journal article" date="2007" name="Proc. Natl. Acad. Sci. U.S.A.">
        <title>Dandruff-associated Malassezia genomes reveal convergent and divergent virulence traits shared with plant and human fungal pathogens.</title>
        <authorList>
            <person name="Xu J."/>
            <person name="Saunders C.W."/>
            <person name="Hu P."/>
            <person name="Grant R.A."/>
            <person name="Boekhout T."/>
            <person name="Kuramae E.E."/>
            <person name="Kronstad J.W."/>
            <person name="Deangelis Y.M."/>
            <person name="Reeder N.L."/>
            <person name="Johnstone K.R."/>
            <person name="Leland M."/>
            <person name="Fieno A.M."/>
            <person name="Begley W.M."/>
            <person name="Sun Y."/>
            <person name="Lacey M.P."/>
            <person name="Chaudhary T."/>
            <person name="Keough T."/>
            <person name="Chu L."/>
            <person name="Sears R."/>
            <person name="Yuan B."/>
            <person name="Dawson T.L.Jr."/>
        </authorList>
    </citation>
    <scope>NUCLEOTIDE SEQUENCE [LARGE SCALE GENOMIC DNA]</scope>
    <source>
        <strain evidence="19">ATCC MYA-4612 / CBS 7966</strain>
    </source>
</reference>
<dbReference type="InterPro" id="IPR042219">
    <property type="entry name" value="AAA_lid_11_sf"/>
</dbReference>
<dbReference type="InterPro" id="IPR004273">
    <property type="entry name" value="Dynein_heavy_D6_P-loop"/>
</dbReference>
<dbReference type="Gene3D" id="1.10.8.1220">
    <property type="match status" value="1"/>
</dbReference>
<dbReference type="Gene3D" id="1.20.920.20">
    <property type="match status" value="1"/>
</dbReference>
<sequence length="1518" mass="167893">MDAKHSVHADTAGDWSADACRTVAQALTSSLDLGLYRDAIVDTMVWMHVVAADLGERVRTWTGRQYHRSPQHILAMLHSFSAIMREQYEQLEDQQRFRLMGLEKLHATVAQVEDMQALLSTKRTRLEAANVEANDRLQLMVQQQQAAETKREASIALQSALQQQEADMAQQRASVLQELSEAEPALLDAQAAVSNIKKQHLSEVRSMTNPPAPVKLTMESVCMLLGHRIDGWKTVQSLIRRDDFISTVVHLDTASIPHALRERLQREYLNRSEYNLESIHRASTACGPLARWVLAQVHYAHILERVEPLRAQVHTLEAQAADTRLEASRADTTVAELENSIAEYKREYASLISEIQALTNELQAVEARVARSVRLLDGLSSERERWEQGRQTFDAHMQTVAGDSLMCAAMVAYAGFFDQACREALWRAWLARLDAVHVPVRRTLSFADTLSTADERAAWHDAMGLRSDALSIDNAVILQRCTRVPLLIDPSGHAVSFASALYACAQPAVTSFLDGGFVQVLERALRFGTPLIISDAEHLDPVLMPVLNAEKRRTGGRTLVRVGTADVDWAPSFCLVLTTRYAGVVLPPHVFARVQVINFTMTRKSLEAQALSKILHYERPDIEAQRADLERMQNEFKRRLLRLEHALLTALNEAQGHILEDDHVVSTLETLKAEADDISRKAASTESIVRSVAEATHAYEPLASACSALYFLLEHMQSLHAFYAFDMRLFERLLTDVLSHRSFAQDTESRRHALYDTIFVATYRRAAPALLHADRLVLAIALAQLYCRAGPRAGALDGADFFSLLHGSDTATLRLAAHDEKAHPDAWRTWTSQATPELIESPLPHAPDDEIGASVRQALLLRTYRPDRLEPALVRLVHHVFGAPLLDMPLLPLQDIVEQVSSDTPLALFGVAGYDASGTVESCAASLNVSCAQVALGSPEAMALADRAMASAARSGSWVLVKNAHLAPTWLAQLPARLAALCPHERCRVCLTCELSPSVPPAFVRAARIVMHEPPAGCKSILLDALHALDMRDVLGAPTASSAATPPPPERERVYMLVAVLHMMVLERARHVPQGWSRPYEFYDTDLDAAYTLVDTCFAHAAQTKRHLAPEEIPWLALRTLLAQDVYGCRMDSEADRKMLDALLAHLFTPAAFESEFVLAPDLVQPLCAPDGVRRELFRSWAAALPEPQPVSWVLLAPAAERVTAAQHAIRALQRLQTVRQCAEREQDIVIEHASLDQVPQPSVPAMTTELAAFVDTYLAKLPSVLAGPTAGSAEFGAEADDPLGRFWARERRTAFEFGSLVRADLVRVSDILAQRAPRTSPMAALIALLEQGDVPVSWRRGSSVPLGSTLRAWLDDLCARVHHATLPIHERVELGQLWSPSAYLTAARQMTTRETHASLEQLELHWVLDSGSAPPHSLKDAAWWPIGSLWLDGGVWKDGCLHLNDGASTSVSLNALLWTCRKEADSPPQSSEPFPQLSVPVFLDAQRQHFLCHAHIPIAKDASMELAVLHAVAIRLT</sequence>
<feature type="coiled-coil region" evidence="12">
    <location>
        <begin position="626"/>
        <end position="688"/>
    </location>
</feature>
<dbReference type="Gene3D" id="3.40.50.300">
    <property type="entry name" value="P-loop containing nucleotide triphosphate hydrolases"/>
    <property type="match status" value="2"/>
</dbReference>
<keyword evidence="6" id="KW-0547">Nucleotide-binding</keyword>
<dbReference type="InterPro" id="IPR027417">
    <property type="entry name" value="P-loop_NTPase"/>
</dbReference>
<dbReference type="Gene3D" id="3.10.490.20">
    <property type="match status" value="1"/>
</dbReference>
<dbReference type="InParanoid" id="A8PW60"/>
<evidence type="ECO:0000313" key="18">
    <source>
        <dbReference type="EMBL" id="EDP44550.1"/>
    </source>
</evidence>
<keyword evidence="8" id="KW-0243">Dynein</keyword>
<evidence type="ECO:0000256" key="6">
    <source>
        <dbReference type="ARBA" id="ARBA00022741"/>
    </source>
</evidence>
<dbReference type="GO" id="GO:0072384">
    <property type="term" value="P:organelle transport along microtubule"/>
    <property type="evidence" value="ECO:0007669"/>
    <property type="project" value="UniProtKB-ARBA"/>
</dbReference>
<feature type="domain" description="Dynein heavy chain C-terminal" evidence="17">
    <location>
        <begin position="1250"/>
        <end position="1514"/>
    </location>
</feature>
<evidence type="ECO:0000256" key="2">
    <source>
        <dbReference type="ARBA" id="ARBA00008887"/>
    </source>
</evidence>
<dbReference type="EMBL" id="AAYY01000003">
    <property type="protein sequence ID" value="EDP44550.1"/>
    <property type="molecule type" value="Genomic_DNA"/>
</dbReference>
<dbReference type="InterPro" id="IPR026983">
    <property type="entry name" value="DHC"/>
</dbReference>
<gene>
    <name evidence="18" type="ORF">MGL_1032</name>
</gene>
<dbReference type="Pfam" id="PF18198">
    <property type="entry name" value="AAA_lid_11"/>
    <property type="match status" value="1"/>
</dbReference>
<dbReference type="Proteomes" id="UP000008837">
    <property type="component" value="Unassembled WGS sequence"/>
</dbReference>
<dbReference type="OrthoDB" id="447173at2759"/>
<dbReference type="Pfam" id="PF03028">
    <property type="entry name" value="Dynein_heavy"/>
    <property type="match status" value="1"/>
</dbReference>
<dbReference type="OMA" id="ISHFYQF"/>
<evidence type="ECO:0000256" key="3">
    <source>
        <dbReference type="ARBA" id="ARBA00022197"/>
    </source>
</evidence>
<keyword evidence="5" id="KW-0493">Microtubule</keyword>
<dbReference type="STRING" id="425265.A8PW60"/>
<evidence type="ECO:0000256" key="1">
    <source>
        <dbReference type="ARBA" id="ARBA00004245"/>
    </source>
</evidence>
<comment type="caution">
    <text evidence="18">The sequence shown here is derived from an EMBL/GenBank/DDBJ whole genome shotgun (WGS) entry which is preliminary data.</text>
</comment>